<evidence type="ECO:0000313" key="6">
    <source>
        <dbReference type="Proteomes" id="UP000824596"/>
    </source>
</evidence>
<evidence type="ECO:0000256" key="3">
    <source>
        <dbReference type="ARBA" id="ARBA00022691"/>
    </source>
</evidence>
<gene>
    <name evidence="5" type="ORF">HRG_11920</name>
</gene>
<dbReference type="EMBL" id="JAIZPD010000027">
    <property type="protein sequence ID" value="KAH0957018.1"/>
    <property type="molecule type" value="Genomic_DNA"/>
</dbReference>
<comment type="caution">
    <text evidence="5">The sequence shown here is derived from an EMBL/GenBank/DDBJ whole genome shotgun (WGS) entry which is preliminary data.</text>
</comment>
<dbReference type="GO" id="GO:0032259">
    <property type="term" value="P:methylation"/>
    <property type="evidence" value="ECO:0007669"/>
    <property type="project" value="UniProtKB-KW"/>
</dbReference>
<organism evidence="5 6">
    <name type="scientific">Hirsutella rhossiliensis</name>
    <dbReference type="NCBI Taxonomy" id="111463"/>
    <lineage>
        <taxon>Eukaryota</taxon>
        <taxon>Fungi</taxon>
        <taxon>Dikarya</taxon>
        <taxon>Ascomycota</taxon>
        <taxon>Pezizomycotina</taxon>
        <taxon>Sordariomycetes</taxon>
        <taxon>Hypocreomycetidae</taxon>
        <taxon>Hypocreales</taxon>
        <taxon>Ophiocordycipitaceae</taxon>
        <taxon>Hirsutella</taxon>
    </lineage>
</organism>
<dbReference type="GeneID" id="68361048"/>
<keyword evidence="3" id="KW-0949">S-adenosyl-L-methionine</keyword>
<sequence length="99" mass="11236">MAVEVTNYCTEHSKKVTEQMDELWDWTCQNFADADKMSSPLQGATMTFLAEFVRARRILEIGCYTGYSALAWYEGTRKTNAEIISLEADPKMIAASRNI</sequence>
<comment type="similarity">
    <text evidence="4">Belongs to the class I-like SAM-binding methyltransferase superfamily. Cation-dependent O-methyltransferase family.</text>
</comment>
<keyword evidence="6" id="KW-1185">Reference proteome</keyword>
<dbReference type="Proteomes" id="UP000824596">
    <property type="component" value="Unassembled WGS sequence"/>
</dbReference>
<evidence type="ECO:0000256" key="1">
    <source>
        <dbReference type="ARBA" id="ARBA00022603"/>
    </source>
</evidence>
<dbReference type="InterPro" id="IPR002935">
    <property type="entry name" value="SAM_O-MeTrfase"/>
</dbReference>
<dbReference type="GO" id="GO:0008171">
    <property type="term" value="F:O-methyltransferase activity"/>
    <property type="evidence" value="ECO:0007669"/>
    <property type="project" value="InterPro"/>
</dbReference>
<proteinExistence type="inferred from homology"/>
<evidence type="ECO:0000256" key="4">
    <source>
        <dbReference type="ARBA" id="ARBA00023453"/>
    </source>
</evidence>
<dbReference type="RefSeq" id="XP_044714532.1">
    <property type="nucleotide sequence ID" value="XM_044870390.1"/>
</dbReference>
<accession>A0A9P8SBX7</accession>
<dbReference type="InterPro" id="IPR029063">
    <property type="entry name" value="SAM-dependent_MTases_sf"/>
</dbReference>
<dbReference type="Gene3D" id="3.40.50.150">
    <property type="entry name" value="Vaccinia Virus protein VP39"/>
    <property type="match status" value="1"/>
</dbReference>
<protein>
    <submittedName>
        <fullName evidence="5">O-methyltransferase domain-containing protein</fullName>
    </submittedName>
</protein>
<evidence type="ECO:0000256" key="2">
    <source>
        <dbReference type="ARBA" id="ARBA00022679"/>
    </source>
</evidence>
<dbReference type="SUPFAM" id="SSF53335">
    <property type="entry name" value="S-adenosyl-L-methionine-dependent methyltransferases"/>
    <property type="match status" value="1"/>
</dbReference>
<name>A0A9P8SBX7_9HYPO</name>
<reference evidence="5" key="1">
    <citation type="submission" date="2021-09" db="EMBL/GenBank/DDBJ databases">
        <title>A high-quality genome of the endoparasitic fungus Hirsutella rhossiliensis with a comparison of Hirsutella genomes reveals transposable elements contributing to genome size variation.</title>
        <authorList>
            <person name="Lin R."/>
            <person name="Jiao Y."/>
            <person name="Sun X."/>
            <person name="Ling J."/>
            <person name="Xie B."/>
            <person name="Cheng X."/>
        </authorList>
    </citation>
    <scope>NUCLEOTIDE SEQUENCE</scope>
    <source>
        <strain evidence="5">HR02</strain>
    </source>
</reference>
<dbReference type="CDD" id="cd02440">
    <property type="entry name" value="AdoMet_MTases"/>
    <property type="match status" value="1"/>
</dbReference>
<dbReference type="AlphaFoldDB" id="A0A9P8SBX7"/>
<dbReference type="Pfam" id="PF01596">
    <property type="entry name" value="Methyltransf_3"/>
    <property type="match status" value="1"/>
</dbReference>
<keyword evidence="1" id="KW-0489">Methyltransferase</keyword>
<dbReference type="OrthoDB" id="10251242at2759"/>
<evidence type="ECO:0000313" key="5">
    <source>
        <dbReference type="EMBL" id="KAH0957018.1"/>
    </source>
</evidence>
<keyword evidence="2" id="KW-0808">Transferase</keyword>